<reference evidence="3 4" key="1">
    <citation type="submission" date="2018-12" db="EMBL/GenBank/DDBJ databases">
        <authorList>
            <person name="Criscuolo A."/>
        </authorList>
    </citation>
    <scope>NUCLEOTIDE SEQUENCE [LARGE SCALE GENOMIC DNA]</scope>
    <source>
        <strain evidence="3">ACIP1116281</strain>
    </source>
</reference>
<feature type="signal peptide" evidence="1">
    <location>
        <begin position="1"/>
        <end position="25"/>
    </location>
</feature>
<dbReference type="Pfam" id="PF07007">
    <property type="entry name" value="LprI"/>
    <property type="match status" value="1"/>
</dbReference>
<dbReference type="RefSeq" id="WP_164550232.1">
    <property type="nucleotide sequence ID" value="NZ_JBHTMH010000003.1"/>
</dbReference>
<dbReference type="GO" id="GO:0005576">
    <property type="term" value="C:extracellular region"/>
    <property type="evidence" value="ECO:0007669"/>
    <property type="project" value="TreeGrafter"/>
</dbReference>
<dbReference type="Gene3D" id="1.20.1270.180">
    <property type="match status" value="1"/>
</dbReference>
<gene>
    <name evidence="3" type="ORF">DEVEQU_00763</name>
</gene>
<dbReference type="PANTHER" id="PTHR37549">
    <property type="entry name" value="LIPOPROTEIN LPRI"/>
    <property type="match status" value="1"/>
</dbReference>
<feature type="chain" id="PRO_5019318490" description="Lysozyme inhibitor LprI-like N-terminal domain-containing protein" evidence="1">
    <location>
        <begin position="26"/>
        <end position="353"/>
    </location>
</feature>
<feature type="domain" description="Lysozyme inhibitor LprI-like N-terminal" evidence="2">
    <location>
        <begin position="30"/>
        <end position="115"/>
    </location>
</feature>
<dbReference type="InterPro" id="IPR009739">
    <property type="entry name" value="LprI-like_N"/>
</dbReference>
<sequence>MLKFLPVVAMAIAGFTAPTVMVAQAASFDCAKASTPFEHAICDNPELSRADERLSKTYETAIGGLSKAALDAVRADQRIWLDYAQKACTSDAKPMAKGSYSENGVSCLVDIFSSRSQVLETSRMMDGRRFYPQSRYAALPDPYEADDPDSNWPVAQHEQTLVQLDSSEPYAVAFNEFVRKQGEVELGMFAAQGGEGDGQDDDTSNTDNKITVQEQAGTGRISLAVNTYWYGHGAAHGNYSLSYLHYLVDEKRGLEATDMFTGKGWEKKLTALTLAALQAEHGDNLMLDDNSNVVALVAVDPTRWDFSDDYGLLIQFEPYEVSAYAYGAPTARVSWTDLEPYLSEKADKIRYGY</sequence>
<dbReference type="PANTHER" id="PTHR37549:SF1">
    <property type="entry name" value="LIPOPROTEIN LPRI"/>
    <property type="match status" value="1"/>
</dbReference>
<accession>A0A447I833</accession>
<proteinExistence type="predicted"/>
<evidence type="ECO:0000313" key="3">
    <source>
        <dbReference type="EMBL" id="VDS03637.1"/>
    </source>
</evidence>
<name>A0A447I833_9HYPH</name>
<protein>
    <recommendedName>
        <fullName evidence="2">Lysozyme inhibitor LprI-like N-terminal domain-containing protein</fullName>
    </recommendedName>
</protein>
<dbReference type="InterPro" id="IPR052755">
    <property type="entry name" value="Lysozyme_Inhibitor_LprI"/>
</dbReference>
<evidence type="ECO:0000259" key="2">
    <source>
        <dbReference type="Pfam" id="PF07007"/>
    </source>
</evidence>
<dbReference type="Gene3D" id="3.90.640.20">
    <property type="entry name" value="Heat-shock cognate protein, ATPase"/>
    <property type="match status" value="1"/>
</dbReference>
<dbReference type="AlphaFoldDB" id="A0A447I833"/>
<evidence type="ECO:0000256" key="1">
    <source>
        <dbReference type="SAM" id="SignalP"/>
    </source>
</evidence>
<keyword evidence="1" id="KW-0732">Signal</keyword>
<keyword evidence="4" id="KW-1185">Reference proteome</keyword>
<dbReference type="Proteomes" id="UP000268844">
    <property type="component" value="Unassembled WGS sequence"/>
</dbReference>
<dbReference type="EMBL" id="UZWD01000011">
    <property type="protein sequence ID" value="VDS03637.1"/>
    <property type="molecule type" value="Genomic_DNA"/>
</dbReference>
<dbReference type="InterPro" id="IPR037126">
    <property type="entry name" value="PdaC/RsiV-like_sf"/>
</dbReference>
<evidence type="ECO:0000313" key="4">
    <source>
        <dbReference type="Proteomes" id="UP000268844"/>
    </source>
</evidence>
<organism evidence="3 4">
    <name type="scientific">Devosia equisanguinis</name>
    <dbReference type="NCBI Taxonomy" id="2490941"/>
    <lineage>
        <taxon>Bacteria</taxon>
        <taxon>Pseudomonadati</taxon>
        <taxon>Pseudomonadota</taxon>
        <taxon>Alphaproteobacteria</taxon>
        <taxon>Hyphomicrobiales</taxon>
        <taxon>Devosiaceae</taxon>
        <taxon>Devosia</taxon>
    </lineage>
</organism>